<evidence type="ECO:0000313" key="2">
    <source>
        <dbReference type="Proteomes" id="UP000199614"/>
    </source>
</evidence>
<gene>
    <name evidence="1" type="ORF">SAMN05216207_1003166</name>
</gene>
<protein>
    <submittedName>
        <fullName evidence="1">Uncharacterized protein</fullName>
    </submittedName>
</protein>
<name>A0A1I4U3G8_PSUAM</name>
<dbReference type="OrthoDB" id="3574233at2"/>
<dbReference type="Proteomes" id="UP000199614">
    <property type="component" value="Unassembled WGS sequence"/>
</dbReference>
<accession>A0A1I4U3G8</accession>
<dbReference type="EMBL" id="FOUY01000003">
    <property type="protein sequence ID" value="SFM83380.1"/>
    <property type="molecule type" value="Genomic_DNA"/>
</dbReference>
<dbReference type="RefSeq" id="WP_093337942.1">
    <property type="nucleotide sequence ID" value="NZ_FOUY01000003.1"/>
</dbReference>
<keyword evidence="2" id="KW-1185">Reference proteome</keyword>
<sequence>MTVESGLVNADLRRKRSVDLAQLIQERHGDAVTALRRGLLDYPYPHALPDWHRSEVAVAALGGGSRLTLVAATAPDGAAPAAGVGIWELTITVPDGDALPRGEAEGWARALFGYRCAPLVYRRRTGGGLFRRPSSVDFVVHHGEHGPMHPSDVAEYGTCV</sequence>
<reference evidence="1 2" key="1">
    <citation type="submission" date="2016-10" db="EMBL/GenBank/DDBJ databases">
        <authorList>
            <person name="de Groot N.N."/>
        </authorList>
    </citation>
    <scope>NUCLEOTIDE SEQUENCE [LARGE SCALE GENOMIC DNA]</scope>
    <source>
        <strain evidence="1 2">CGMCC 4.1877</strain>
    </source>
</reference>
<evidence type="ECO:0000313" key="1">
    <source>
        <dbReference type="EMBL" id="SFM83380.1"/>
    </source>
</evidence>
<proteinExistence type="predicted"/>
<dbReference type="AlphaFoldDB" id="A0A1I4U3G8"/>
<organism evidence="1 2">
    <name type="scientific">Pseudonocardia ammonioxydans</name>
    <dbReference type="NCBI Taxonomy" id="260086"/>
    <lineage>
        <taxon>Bacteria</taxon>
        <taxon>Bacillati</taxon>
        <taxon>Actinomycetota</taxon>
        <taxon>Actinomycetes</taxon>
        <taxon>Pseudonocardiales</taxon>
        <taxon>Pseudonocardiaceae</taxon>
        <taxon>Pseudonocardia</taxon>
    </lineage>
</organism>